<keyword evidence="2" id="KW-1185">Reference proteome</keyword>
<sequence>MEEANGKKYSRNYVQWTPEMDRALLDVLVEHHNNGDHDQNGWKSHVYRHAIQNVRDKCGVDVTKEKIVSRCKTFDKHYEIVSKILAQSGFGWDWDKNMLLLGSDEVWDRYVEANEKAAIYKNKVIHNWNEICIIYSKDHATGQGARTGAEADNENEVIPPARDANDISPDFASPSAKRPRRGDAIMWMLGKVRSFFNDAMKSTEPLQMPQVIPPSAILAAVNAIPDLSHTDKLRAYGKLIHDERSFLALMELPMDFRKEWLLMMMA</sequence>
<reference evidence="1" key="2">
    <citation type="submission" date="2025-09" db="UniProtKB">
        <authorList>
            <consortium name="EnsemblPlants"/>
        </authorList>
    </citation>
    <scope>IDENTIFICATION</scope>
</reference>
<dbReference type="Proteomes" id="UP001732700">
    <property type="component" value="Chromosome 3A"/>
</dbReference>
<evidence type="ECO:0000313" key="1">
    <source>
        <dbReference type="EnsemblPlants" id="AVESA.00010b.r2.3AG0431690.1.CDS"/>
    </source>
</evidence>
<evidence type="ECO:0000313" key="2">
    <source>
        <dbReference type="Proteomes" id="UP001732700"/>
    </source>
</evidence>
<organism evidence="1 2">
    <name type="scientific">Avena sativa</name>
    <name type="common">Oat</name>
    <dbReference type="NCBI Taxonomy" id="4498"/>
    <lineage>
        <taxon>Eukaryota</taxon>
        <taxon>Viridiplantae</taxon>
        <taxon>Streptophyta</taxon>
        <taxon>Embryophyta</taxon>
        <taxon>Tracheophyta</taxon>
        <taxon>Spermatophyta</taxon>
        <taxon>Magnoliopsida</taxon>
        <taxon>Liliopsida</taxon>
        <taxon>Poales</taxon>
        <taxon>Poaceae</taxon>
        <taxon>BOP clade</taxon>
        <taxon>Pooideae</taxon>
        <taxon>Poodae</taxon>
        <taxon>Poeae</taxon>
        <taxon>Poeae Chloroplast Group 1 (Aveneae type)</taxon>
        <taxon>Aveninae</taxon>
        <taxon>Avena</taxon>
    </lineage>
</organism>
<protein>
    <submittedName>
        <fullName evidence="1">Uncharacterized protein</fullName>
    </submittedName>
</protein>
<accession>A0ACD5VEB4</accession>
<name>A0ACD5VEB4_AVESA</name>
<proteinExistence type="predicted"/>
<dbReference type="EnsemblPlants" id="AVESA.00010b.r2.3AG0431690.1">
    <property type="protein sequence ID" value="AVESA.00010b.r2.3AG0431690.1.CDS"/>
    <property type="gene ID" value="AVESA.00010b.r2.3AG0431690"/>
</dbReference>
<reference evidence="1" key="1">
    <citation type="submission" date="2021-05" db="EMBL/GenBank/DDBJ databases">
        <authorList>
            <person name="Scholz U."/>
            <person name="Mascher M."/>
            <person name="Fiebig A."/>
        </authorList>
    </citation>
    <scope>NUCLEOTIDE SEQUENCE [LARGE SCALE GENOMIC DNA]</scope>
</reference>